<organism evidence="3 4">
    <name type="scientific">Gonium pectorale</name>
    <name type="common">Green alga</name>
    <dbReference type="NCBI Taxonomy" id="33097"/>
    <lineage>
        <taxon>Eukaryota</taxon>
        <taxon>Viridiplantae</taxon>
        <taxon>Chlorophyta</taxon>
        <taxon>core chlorophytes</taxon>
        <taxon>Chlorophyceae</taxon>
        <taxon>CS clade</taxon>
        <taxon>Chlamydomonadales</taxon>
        <taxon>Volvocaceae</taxon>
        <taxon>Gonium</taxon>
    </lineage>
</organism>
<proteinExistence type="predicted"/>
<dbReference type="OrthoDB" id="543167at2759"/>
<keyword evidence="2" id="KW-0472">Membrane</keyword>
<evidence type="ECO:0000256" key="2">
    <source>
        <dbReference type="SAM" id="Phobius"/>
    </source>
</evidence>
<dbReference type="Proteomes" id="UP000075714">
    <property type="component" value="Unassembled WGS sequence"/>
</dbReference>
<dbReference type="AlphaFoldDB" id="A0A150GW22"/>
<reference evidence="4" key="1">
    <citation type="journal article" date="2016" name="Nat. Commun.">
        <title>The Gonium pectorale genome demonstrates co-option of cell cycle regulation during the evolution of multicellularity.</title>
        <authorList>
            <person name="Hanschen E.R."/>
            <person name="Marriage T.N."/>
            <person name="Ferris P.J."/>
            <person name="Hamaji T."/>
            <person name="Toyoda A."/>
            <person name="Fujiyama A."/>
            <person name="Neme R."/>
            <person name="Noguchi H."/>
            <person name="Minakuchi Y."/>
            <person name="Suzuki M."/>
            <person name="Kawai-Toyooka H."/>
            <person name="Smith D.R."/>
            <person name="Sparks H."/>
            <person name="Anderson J."/>
            <person name="Bakaric R."/>
            <person name="Luria V."/>
            <person name="Karger A."/>
            <person name="Kirschner M.W."/>
            <person name="Durand P.M."/>
            <person name="Michod R.E."/>
            <person name="Nozaki H."/>
            <person name="Olson B.J."/>
        </authorList>
    </citation>
    <scope>NUCLEOTIDE SEQUENCE [LARGE SCALE GENOMIC DNA]</scope>
    <source>
        <strain evidence="4">NIES-2863</strain>
    </source>
</reference>
<dbReference type="EMBL" id="LSYV01000007">
    <property type="protein sequence ID" value="KXZ53898.1"/>
    <property type="molecule type" value="Genomic_DNA"/>
</dbReference>
<accession>A0A150GW22</accession>
<evidence type="ECO:0000256" key="1">
    <source>
        <dbReference type="SAM" id="MobiDB-lite"/>
    </source>
</evidence>
<feature type="transmembrane region" description="Helical" evidence="2">
    <location>
        <begin position="6"/>
        <end position="22"/>
    </location>
</feature>
<gene>
    <name evidence="3" type="ORF">GPECTOR_6g816</name>
</gene>
<feature type="region of interest" description="Disordered" evidence="1">
    <location>
        <begin position="59"/>
        <end position="101"/>
    </location>
</feature>
<keyword evidence="4" id="KW-1185">Reference proteome</keyword>
<keyword evidence="2" id="KW-1133">Transmembrane helix</keyword>
<evidence type="ECO:0000313" key="4">
    <source>
        <dbReference type="Proteomes" id="UP000075714"/>
    </source>
</evidence>
<evidence type="ECO:0000313" key="3">
    <source>
        <dbReference type="EMBL" id="KXZ53898.1"/>
    </source>
</evidence>
<name>A0A150GW22_GONPE</name>
<protein>
    <submittedName>
        <fullName evidence="3">Uncharacterized protein</fullName>
    </submittedName>
</protein>
<comment type="caution">
    <text evidence="3">The sequence shown here is derived from an EMBL/GenBank/DDBJ whole genome shotgun (WGS) entry which is preliminary data.</text>
</comment>
<keyword evidence="2" id="KW-0812">Transmembrane</keyword>
<sequence length="101" mass="10765">MAVISVFYSIVFYGASNAVYVFKDQLAAITKKDFVPYSERRRMEQEVLAKLEAEQAERLKAREAGAAESGSGGADSQPAAAPEPDTGATADLLNLLPGKAK</sequence>